<feature type="compositionally biased region" description="Low complexity" evidence="1">
    <location>
        <begin position="182"/>
        <end position="191"/>
    </location>
</feature>
<proteinExistence type="predicted"/>
<reference evidence="3" key="1">
    <citation type="submission" date="2025-08" db="UniProtKB">
        <authorList>
            <consortium name="Ensembl"/>
        </authorList>
    </citation>
    <scope>IDENTIFICATION</scope>
</reference>
<dbReference type="Gene3D" id="1.25.10.10">
    <property type="entry name" value="Leucine-rich Repeat Variant"/>
    <property type="match status" value="2"/>
</dbReference>
<sequence length="976" mass="107638">MAHTEFTGAKYRAPVAVYCGSVPKMKPGYMSLRNGNIDPNLQLCGNRWGASDTAAIQTTLSIQMKRSYLWGGNGDDYQADILPATLDLETTKDRSTGEKNKSLLKSTGPDPKNQEEQEVDSAALETARLKDKVKQKMSEGFGSKGAPADILTSLSVPLKPAVSKSAAQSSLNVKKPVPPIQRSPQSSPSPQTIGLMESGPLRNGQKEEPPAAAELQQVRYSAEKKRNSLIPPIQKGSGIALEISQDDRSLISPTMVLPRQSPDPKQGTSDKIPSRDSNEMKPPVSMEGQSLRPAREMTSEKKEAALELEQATTRDLAGSDSEEGSQSGGRIHFTISKSAQEKMRKKQMEYESLQERRRSQQQILERLQSLESGDAASITTFRLGGVATVPVISDAHRGACNNPLNKWASRPSLPSISTLSQDSTLSDFRYSSAYSLPANFQDTTEWDSDSDAGGPGIGPMTHPEQGMIEALKWLNHKDWEQKEKGLLSVRCLASRHPDVLFSRLHDVSVAVTKEVSNLRSKVSRHAIKTLGDLFKALKKGMDQEVEDITRVLLYKIGDSNDFIREESDKALAVMVDNVSPARTLTALIASGVCHRNSSVRKCSAKYLLDVVELLGSDKLLCGSRDNTDTLLRSIVKLAKDGHQDTRFYGRRMVSLLMTHPKFEGHMERLIPAHDLKDLMATVKQKEASDSVSEVPSARKQRTVQKSGALSVPESQASEQSSTVEPDDESEPRESPGPRRQPVRAAEVTEQLKELTKLLTAKEYQSKMDGVTMLLDHCRNNVKFVTANITQIFDAFNPRLQDANKKVNQCALESTVIMIPLLKESLHHVLLPMVTVVTDNLNSKQAGIYSAAVNVLDTLISNIDHLWLLQPFASRVRFISGRAMNDVTERLSVLVCSVYPRKPQAVERHILPVLWYFLSNITGNGVLPGRNGNFRDVVCKLAKNLHKMMGASLEEYASGQPQQANKMLQEFLGMKNQ</sequence>
<dbReference type="OrthoDB" id="63891at2759"/>
<organism evidence="3 4">
    <name type="scientific">Leptobrachium leishanense</name>
    <name type="common">Leishan spiny toad</name>
    <dbReference type="NCBI Taxonomy" id="445787"/>
    <lineage>
        <taxon>Eukaryota</taxon>
        <taxon>Metazoa</taxon>
        <taxon>Chordata</taxon>
        <taxon>Craniata</taxon>
        <taxon>Vertebrata</taxon>
        <taxon>Euteleostomi</taxon>
        <taxon>Amphibia</taxon>
        <taxon>Batrachia</taxon>
        <taxon>Anura</taxon>
        <taxon>Pelobatoidea</taxon>
        <taxon>Megophryidae</taxon>
        <taxon>Leptobrachium</taxon>
    </lineage>
</organism>
<protein>
    <submittedName>
        <fullName evidence="3">TOG array regulator of axonemal microtubules 2</fullName>
    </submittedName>
</protein>
<dbReference type="GO" id="GO:0005881">
    <property type="term" value="C:cytoplasmic microtubule"/>
    <property type="evidence" value="ECO:0007669"/>
    <property type="project" value="TreeGrafter"/>
</dbReference>
<dbReference type="InterPro" id="IPR011989">
    <property type="entry name" value="ARM-like"/>
</dbReference>
<evidence type="ECO:0000259" key="2">
    <source>
        <dbReference type="SMART" id="SM01349"/>
    </source>
</evidence>
<reference evidence="3" key="2">
    <citation type="submission" date="2025-09" db="UniProtKB">
        <authorList>
            <consortium name="Ensembl"/>
        </authorList>
    </citation>
    <scope>IDENTIFICATION</scope>
</reference>
<dbReference type="GeneTree" id="ENSGT00940000156217"/>
<dbReference type="Ensembl" id="ENSLLET00000020735.1">
    <property type="protein sequence ID" value="ENSLLEP00000019947.1"/>
    <property type="gene ID" value="ENSLLEG00000012639.1"/>
</dbReference>
<dbReference type="SMART" id="SM01349">
    <property type="entry name" value="TOG"/>
    <property type="match status" value="2"/>
</dbReference>
<dbReference type="InterPro" id="IPR016024">
    <property type="entry name" value="ARM-type_fold"/>
</dbReference>
<evidence type="ECO:0000313" key="3">
    <source>
        <dbReference type="Ensembl" id="ENSLLEP00000019947.1"/>
    </source>
</evidence>
<evidence type="ECO:0000256" key="1">
    <source>
        <dbReference type="SAM" id="MobiDB-lite"/>
    </source>
</evidence>
<dbReference type="PANTHER" id="PTHR21567:SF42">
    <property type="entry name" value="TOG ARRAY REGULATOR OF AXONEMAL MICROTUBULES PROTEIN 2"/>
    <property type="match status" value="1"/>
</dbReference>
<feature type="domain" description="TOG" evidence="2">
    <location>
        <begin position="740"/>
        <end position="976"/>
    </location>
</feature>
<dbReference type="GO" id="GO:0000226">
    <property type="term" value="P:microtubule cytoskeleton organization"/>
    <property type="evidence" value="ECO:0007669"/>
    <property type="project" value="TreeGrafter"/>
</dbReference>
<feature type="region of interest" description="Disordered" evidence="1">
    <location>
        <begin position="166"/>
        <end position="213"/>
    </location>
</feature>
<feature type="region of interest" description="Disordered" evidence="1">
    <location>
        <begin position="443"/>
        <end position="462"/>
    </location>
</feature>
<dbReference type="Proteomes" id="UP000694569">
    <property type="component" value="Unplaced"/>
</dbReference>
<gene>
    <name evidence="3" type="primary">TOGARAM2</name>
</gene>
<dbReference type="SUPFAM" id="SSF48371">
    <property type="entry name" value="ARM repeat"/>
    <property type="match status" value="1"/>
</dbReference>
<name>A0A8C5N0W7_9ANUR</name>
<feature type="compositionally biased region" description="Basic and acidic residues" evidence="1">
    <location>
        <begin position="92"/>
        <end position="101"/>
    </location>
</feature>
<dbReference type="GO" id="GO:0008017">
    <property type="term" value="F:microtubule binding"/>
    <property type="evidence" value="ECO:0007669"/>
    <property type="project" value="TreeGrafter"/>
</dbReference>
<feature type="region of interest" description="Disordered" evidence="1">
    <location>
        <begin position="254"/>
        <end position="332"/>
    </location>
</feature>
<feature type="region of interest" description="Disordered" evidence="1">
    <location>
        <begin position="92"/>
        <end position="121"/>
    </location>
</feature>
<accession>A0A8C5N0W7</accession>
<dbReference type="InterPro" id="IPR034085">
    <property type="entry name" value="TOG"/>
</dbReference>
<feature type="domain" description="TOG" evidence="2">
    <location>
        <begin position="459"/>
        <end position="691"/>
    </location>
</feature>
<dbReference type="AlphaFoldDB" id="A0A8C5N0W7"/>
<feature type="compositionally biased region" description="Polar residues" evidence="1">
    <location>
        <begin position="703"/>
        <end position="723"/>
    </location>
</feature>
<dbReference type="GO" id="GO:0005929">
    <property type="term" value="C:cilium"/>
    <property type="evidence" value="ECO:0007669"/>
    <property type="project" value="TreeGrafter"/>
</dbReference>
<dbReference type="Pfam" id="PF12348">
    <property type="entry name" value="CLASP_N"/>
    <property type="match status" value="1"/>
</dbReference>
<feature type="region of interest" description="Disordered" evidence="1">
    <location>
        <begin position="686"/>
        <end position="744"/>
    </location>
</feature>
<feature type="compositionally biased region" description="Basic and acidic residues" evidence="1">
    <location>
        <begin position="293"/>
        <end position="305"/>
    </location>
</feature>
<keyword evidence="4" id="KW-1185">Reference proteome</keyword>
<dbReference type="InterPro" id="IPR024395">
    <property type="entry name" value="CLASP_N_dom"/>
</dbReference>
<dbReference type="PANTHER" id="PTHR21567">
    <property type="entry name" value="CLASP"/>
    <property type="match status" value="1"/>
</dbReference>
<evidence type="ECO:0000313" key="4">
    <source>
        <dbReference type="Proteomes" id="UP000694569"/>
    </source>
</evidence>